<accession>A0A2X3IT07</accession>
<proteinExistence type="predicted"/>
<protein>
    <submittedName>
        <fullName evidence="2">LuxR family transcriptional regulator</fullName>
    </submittedName>
</protein>
<keyword evidence="1" id="KW-1133">Transmembrane helix</keyword>
<organism evidence="2 3">
    <name type="scientific">Klebsiella pneumoniae</name>
    <dbReference type="NCBI Taxonomy" id="573"/>
    <lineage>
        <taxon>Bacteria</taxon>
        <taxon>Pseudomonadati</taxon>
        <taxon>Pseudomonadota</taxon>
        <taxon>Gammaproteobacteria</taxon>
        <taxon>Enterobacterales</taxon>
        <taxon>Enterobacteriaceae</taxon>
        <taxon>Klebsiella/Raoultella group</taxon>
        <taxon>Klebsiella</taxon>
        <taxon>Klebsiella pneumoniae complex</taxon>
    </lineage>
</organism>
<dbReference type="AlphaFoldDB" id="A0A2X3IT07"/>
<keyword evidence="1" id="KW-0812">Transmembrane</keyword>
<reference evidence="2 3" key="1">
    <citation type="submission" date="2018-06" db="EMBL/GenBank/DDBJ databases">
        <authorList>
            <consortium name="Pathogen Informatics"/>
            <person name="Doyle S."/>
        </authorList>
    </citation>
    <scope>NUCLEOTIDE SEQUENCE [LARGE SCALE GENOMIC DNA]</scope>
    <source>
        <strain evidence="2 3">NCTC13465</strain>
    </source>
</reference>
<evidence type="ECO:0000256" key="1">
    <source>
        <dbReference type="SAM" id="Phobius"/>
    </source>
</evidence>
<keyword evidence="1" id="KW-0472">Membrane</keyword>
<evidence type="ECO:0000313" key="3">
    <source>
        <dbReference type="Proteomes" id="UP000251721"/>
    </source>
</evidence>
<evidence type="ECO:0000313" key="2">
    <source>
        <dbReference type="EMBL" id="SQC64700.1"/>
    </source>
</evidence>
<dbReference type="Proteomes" id="UP000251721">
    <property type="component" value="Unassembled WGS sequence"/>
</dbReference>
<gene>
    <name evidence="2" type="ORF">NCTC13465_07092</name>
</gene>
<sequence>MSHHNTCYRSEHYDLWFDNGFLLYGMSLILNSLPASYFRKKHVFLHQRQLFRGTAAQL</sequence>
<feature type="transmembrane region" description="Helical" evidence="1">
    <location>
        <begin position="20"/>
        <end position="38"/>
    </location>
</feature>
<dbReference type="EMBL" id="UAWQ01000022">
    <property type="protein sequence ID" value="SQC64700.1"/>
    <property type="molecule type" value="Genomic_DNA"/>
</dbReference>
<name>A0A2X3IT07_KLEPN</name>